<sequence>VAVVSLDNGEPCIESCAGIGNAAVTAACTVPPPPRRRKRKVRSQRSFEHLTRAETIFDKNSSGESSDSDDDNGTGQISVWIGNDDGEVFVVNSTERVRTRARERVARLNYPVTAIASVGGYVFVATGTASNVQLLRFHTSAGPSICLCSMFDADKN</sequence>
<reference evidence="3 4" key="1">
    <citation type="submission" date="2018-11" db="EMBL/GenBank/DDBJ databases">
        <authorList>
            <consortium name="Pathogen Informatics"/>
        </authorList>
    </citation>
    <scope>NUCLEOTIDE SEQUENCE [LARGE SCALE GENOMIC DNA]</scope>
</reference>
<dbReference type="AlphaFoldDB" id="A0A3P6RF81"/>
<organism evidence="3 4">
    <name type="scientific">Cylicostephanus goldi</name>
    <name type="common">Nematode worm</name>
    <dbReference type="NCBI Taxonomy" id="71465"/>
    <lineage>
        <taxon>Eukaryota</taxon>
        <taxon>Metazoa</taxon>
        <taxon>Ecdysozoa</taxon>
        <taxon>Nematoda</taxon>
        <taxon>Chromadorea</taxon>
        <taxon>Rhabditida</taxon>
        <taxon>Rhabditina</taxon>
        <taxon>Rhabditomorpha</taxon>
        <taxon>Strongyloidea</taxon>
        <taxon>Strongylidae</taxon>
        <taxon>Cylicostephanus</taxon>
    </lineage>
</organism>
<dbReference type="OrthoDB" id="6262249at2759"/>
<dbReference type="Proteomes" id="UP000271889">
    <property type="component" value="Unassembled WGS sequence"/>
</dbReference>
<keyword evidence="4" id="KW-1185">Reference proteome</keyword>
<accession>A0A3P6RF81</accession>
<feature type="region of interest" description="Disordered" evidence="2">
    <location>
        <begin position="57"/>
        <end position="76"/>
    </location>
</feature>
<name>A0A3P6RF81_CYLGO</name>
<evidence type="ECO:0008006" key="5">
    <source>
        <dbReference type="Google" id="ProtNLM"/>
    </source>
</evidence>
<feature type="non-terminal residue" evidence="3">
    <location>
        <position position="1"/>
    </location>
</feature>
<dbReference type="GO" id="GO:0030036">
    <property type="term" value="P:actin cytoskeleton organization"/>
    <property type="evidence" value="ECO:0007669"/>
    <property type="project" value="TreeGrafter"/>
</dbReference>
<dbReference type="InterPro" id="IPR039919">
    <property type="entry name" value="ARHGEF10/ARHGEF17"/>
</dbReference>
<dbReference type="GO" id="GO:0005085">
    <property type="term" value="F:guanyl-nucleotide exchange factor activity"/>
    <property type="evidence" value="ECO:0007669"/>
    <property type="project" value="UniProtKB-KW"/>
</dbReference>
<evidence type="ECO:0000256" key="2">
    <source>
        <dbReference type="SAM" id="MobiDB-lite"/>
    </source>
</evidence>
<proteinExistence type="predicted"/>
<evidence type="ECO:0000313" key="3">
    <source>
        <dbReference type="EMBL" id="VDK61912.1"/>
    </source>
</evidence>
<gene>
    <name evidence="3" type="ORF">CGOC_LOCUS5394</name>
</gene>
<dbReference type="EMBL" id="UYRV01016363">
    <property type="protein sequence ID" value="VDK61912.1"/>
    <property type="molecule type" value="Genomic_DNA"/>
</dbReference>
<protein>
    <recommendedName>
        <fullName evidence="5">Minichromosome loss protein Mcl1 middle region domain-containing protein</fullName>
    </recommendedName>
</protein>
<evidence type="ECO:0000256" key="1">
    <source>
        <dbReference type="ARBA" id="ARBA00022658"/>
    </source>
</evidence>
<dbReference type="PANTHER" id="PTHR12877:SF15">
    <property type="entry name" value="RHO GUANINE NUCLEOTIDE EXCHANGE FACTOR 17"/>
    <property type="match status" value="1"/>
</dbReference>
<dbReference type="PANTHER" id="PTHR12877">
    <property type="entry name" value="RHO GUANINE NUCLEOTIDE EXCHANGE FACTOR"/>
    <property type="match status" value="1"/>
</dbReference>
<keyword evidence="1" id="KW-0344">Guanine-nucleotide releasing factor</keyword>
<evidence type="ECO:0000313" key="4">
    <source>
        <dbReference type="Proteomes" id="UP000271889"/>
    </source>
</evidence>